<name>A0A1H8HAY3_9FIRM</name>
<dbReference type="InterPro" id="IPR014719">
    <property type="entry name" value="Ribosomal_bL12_C/ClpS-like"/>
</dbReference>
<evidence type="ECO:0000313" key="3">
    <source>
        <dbReference type="Proteomes" id="UP000199512"/>
    </source>
</evidence>
<proteinExistence type="predicted"/>
<accession>A0A1H8HAY3</accession>
<evidence type="ECO:0000313" key="2">
    <source>
        <dbReference type="EMBL" id="SEN53342.1"/>
    </source>
</evidence>
<dbReference type="Gene3D" id="3.30.1390.10">
    <property type="match status" value="1"/>
</dbReference>
<protein>
    <submittedName>
        <fullName evidence="2">Ribosomal protein L7/L12 C-terminal domain-containing protein</fullName>
    </submittedName>
</protein>
<evidence type="ECO:0000256" key="1">
    <source>
        <dbReference type="SAM" id="Phobius"/>
    </source>
</evidence>
<keyword evidence="2" id="KW-0689">Ribosomal protein</keyword>
<dbReference type="EMBL" id="FODF01000005">
    <property type="protein sequence ID" value="SEN53342.1"/>
    <property type="molecule type" value="Genomic_DNA"/>
</dbReference>
<reference evidence="2 3" key="1">
    <citation type="submission" date="2016-10" db="EMBL/GenBank/DDBJ databases">
        <authorList>
            <person name="de Groot N.N."/>
        </authorList>
    </citation>
    <scope>NUCLEOTIDE SEQUENCE [LARGE SCALE GENOMIC DNA]</scope>
    <source>
        <strain evidence="2 3">Calf135</strain>
    </source>
</reference>
<sequence>MDTTYILIGALFLIFVIGALNYSKDKEQIKRMQAQINELCRVMGHDELVSTYISDKDKELLMHLKNTGKEIEAIKKIRDLTDLDLKEAKKYFDSI</sequence>
<dbReference type="AlphaFoldDB" id="A0A1H8HAY3"/>
<dbReference type="STRING" id="215200.SAMN05216454_10574"/>
<dbReference type="OrthoDB" id="1927122at2"/>
<keyword evidence="1" id="KW-1133">Transmembrane helix</keyword>
<dbReference type="RefSeq" id="WP_091975116.1">
    <property type="nucleotide sequence ID" value="NZ_FODF01000005.1"/>
</dbReference>
<keyword evidence="1" id="KW-0812">Transmembrane</keyword>
<gene>
    <name evidence="2" type="ORF">SAMN05216454_10574</name>
</gene>
<keyword evidence="1" id="KW-0472">Membrane</keyword>
<organism evidence="2 3">
    <name type="scientific">Peptostreptococcus russellii</name>
    <dbReference type="NCBI Taxonomy" id="215200"/>
    <lineage>
        <taxon>Bacteria</taxon>
        <taxon>Bacillati</taxon>
        <taxon>Bacillota</taxon>
        <taxon>Clostridia</taxon>
        <taxon>Peptostreptococcales</taxon>
        <taxon>Peptostreptococcaceae</taxon>
        <taxon>Peptostreptococcus</taxon>
    </lineage>
</organism>
<dbReference type="Proteomes" id="UP000199512">
    <property type="component" value="Unassembled WGS sequence"/>
</dbReference>
<feature type="transmembrane region" description="Helical" evidence="1">
    <location>
        <begin position="6"/>
        <end position="23"/>
    </location>
</feature>
<dbReference type="GO" id="GO:0005840">
    <property type="term" value="C:ribosome"/>
    <property type="evidence" value="ECO:0007669"/>
    <property type="project" value="UniProtKB-KW"/>
</dbReference>
<keyword evidence="2" id="KW-0687">Ribonucleoprotein</keyword>
<keyword evidence="3" id="KW-1185">Reference proteome</keyword>